<name>A0A7S7SL20_PALFE</name>
<dbReference type="PANTHER" id="PTHR33747:SF1">
    <property type="entry name" value="ADENYLATE CYCLASE-ASSOCIATED CAP C-TERMINAL DOMAIN-CONTAINING PROTEIN"/>
    <property type="match status" value="1"/>
</dbReference>
<dbReference type="Gene3D" id="1.25.10.10">
    <property type="entry name" value="Leucine-rich Repeat Variant"/>
    <property type="match status" value="1"/>
</dbReference>
<sequence length="514" mass="57254">MPTFPEQFDATPVSQLLLEAEQGLIGFDQRLLKSLLARREETLAALVPFAAEPREEVLLDLTEQSFDLFRQFRDPAAIPFYLTLLAKRGDSIPDELVEAFADLGAPAVEPLLDFHETSSADDRPDVVFLLVTLGVHDPRIRALVEDTLARDPYEGALCAGLYGDPSLRDTVNACAEKADEKSEERKVLLECVEALNNERGAHEPEEFDILALYPDEAMPLFDQMDPEHVVDFFACADPAYRTRAAASFSDDDYPDDIRDRLLPLAANDSDPKVRGAALRALGERVAEPEVRELLTKALETKREHKDEWLGALIGLAGATGEPEVHDALMEAYATADCRAAALHTMWRSFDSRYKKYFSSNLKSEDLDIRRQAIQGVGAFPMPDLSLELVPMFKDDEVREEALFAYALSVRHNTTPKSAGKLLDMISDRADGLNDSEEESVCMAIDRRLEREGYQPVFFPDDEEHDHDHEGHDHTHTHAPAVTPLETVRTEKIGRNDPCPCGSGKKYKKCCGGAA</sequence>
<organism evidence="1 2">
    <name type="scientific">Paludibaculum fermentans</name>
    <dbReference type="NCBI Taxonomy" id="1473598"/>
    <lineage>
        <taxon>Bacteria</taxon>
        <taxon>Pseudomonadati</taxon>
        <taxon>Acidobacteriota</taxon>
        <taxon>Terriglobia</taxon>
        <taxon>Bryobacterales</taxon>
        <taxon>Bryobacteraceae</taxon>
        <taxon>Paludibaculum</taxon>
    </lineage>
</organism>
<dbReference type="EMBL" id="CP063849">
    <property type="protein sequence ID" value="QOY89767.1"/>
    <property type="molecule type" value="Genomic_DNA"/>
</dbReference>
<protein>
    <submittedName>
        <fullName evidence="1">HEAT repeat domain-containing protein</fullName>
    </submittedName>
</protein>
<dbReference type="SUPFAM" id="SSF48371">
    <property type="entry name" value="ARM repeat"/>
    <property type="match status" value="1"/>
</dbReference>
<dbReference type="Pfam" id="PF13646">
    <property type="entry name" value="HEAT_2"/>
    <property type="match status" value="1"/>
</dbReference>
<accession>A0A7S7SL20</accession>
<dbReference type="SUPFAM" id="SSF103642">
    <property type="entry name" value="Sec-C motif"/>
    <property type="match status" value="1"/>
</dbReference>
<dbReference type="Pfam" id="PF02810">
    <property type="entry name" value="SEC-C"/>
    <property type="match status" value="1"/>
</dbReference>
<dbReference type="InterPro" id="IPR004027">
    <property type="entry name" value="SEC_C_motif"/>
</dbReference>
<dbReference type="AlphaFoldDB" id="A0A7S7SL20"/>
<proteinExistence type="predicted"/>
<dbReference type="Proteomes" id="UP000593892">
    <property type="component" value="Chromosome"/>
</dbReference>
<reference evidence="1 2" key="1">
    <citation type="submission" date="2020-10" db="EMBL/GenBank/DDBJ databases">
        <title>Complete genome sequence of Paludibaculum fermentans P105T, a facultatively anaerobic acidobacterium capable of dissimilatory Fe(III) reduction.</title>
        <authorList>
            <person name="Dedysh S.N."/>
            <person name="Beletsky A.V."/>
            <person name="Kulichevskaya I.S."/>
            <person name="Mardanov A.V."/>
            <person name="Ravin N.V."/>
        </authorList>
    </citation>
    <scope>NUCLEOTIDE SEQUENCE [LARGE SCALE GENOMIC DNA]</scope>
    <source>
        <strain evidence="1 2">P105</strain>
    </source>
</reference>
<dbReference type="KEGG" id="pfer:IRI77_07395"/>
<evidence type="ECO:0000313" key="2">
    <source>
        <dbReference type="Proteomes" id="UP000593892"/>
    </source>
</evidence>
<evidence type="ECO:0000313" key="1">
    <source>
        <dbReference type="EMBL" id="QOY89767.1"/>
    </source>
</evidence>
<dbReference type="PANTHER" id="PTHR33747">
    <property type="entry name" value="UPF0225 PROTEIN SCO1677"/>
    <property type="match status" value="1"/>
</dbReference>
<dbReference type="InterPro" id="IPR016024">
    <property type="entry name" value="ARM-type_fold"/>
</dbReference>
<dbReference type="InterPro" id="IPR011989">
    <property type="entry name" value="ARM-like"/>
</dbReference>
<gene>
    <name evidence="1" type="ORF">IRI77_07395</name>
</gene>
<dbReference type="Gene3D" id="3.10.450.50">
    <property type="match status" value="1"/>
</dbReference>
<keyword evidence="2" id="KW-1185">Reference proteome</keyword>